<dbReference type="Gene3D" id="3.40.630.30">
    <property type="match status" value="1"/>
</dbReference>
<dbReference type="Pfam" id="PF00583">
    <property type="entry name" value="Acetyltransf_1"/>
    <property type="match status" value="1"/>
</dbReference>
<dbReference type="GO" id="GO:0016747">
    <property type="term" value="F:acyltransferase activity, transferring groups other than amino-acyl groups"/>
    <property type="evidence" value="ECO:0007669"/>
    <property type="project" value="InterPro"/>
</dbReference>
<proteinExistence type="predicted"/>
<dbReference type="GeneID" id="78122648"/>
<dbReference type="Proteomes" id="UP000274327">
    <property type="component" value="Unassembled WGS sequence"/>
</dbReference>
<dbReference type="RefSeq" id="WP_126988887.1">
    <property type="nucleotide sequence ID" value="NZ_ML133868.1"/>
</dbReference>
<dbReference type="PROSITE" id="PS51186">
    <property type="entry name" value="GNAT"/>
    <property type="match status" value="1"/>
</dbReference>
<dbReference type="SUPFAM" id="SSF55729">
    <property type="entry name" value="Acyl-CoA N-acyltransferases (Nat)"/>
    <property type="match status" value="1"/>
</dbReference>
<organism evidence="4 5">
    <name type="scientific">Brachybacterium paraconglomeratum</name>
    <dbReference type="NCBI Taxonomy" id="173362"/>
    <lineage>
        <taxon>Bacteria</taxon>
        <taxon>Bacillati</taxon>
        <taxon>Actinomycetota</taxon>
        <taxon>Actinomycetes</taxon>
        <taxon>Micrococcales</taxon>
        <taxon>Dermabacteraceae</taxon>
        <taxon>Brachybacterium</taxon>
    </lineage>
</organism>
<evidence type="ECO:0000256" key="1">
    <source>
        <dbReference type="ARBA" id="ARBA00022679"/>
    </source>
</evidence>
<evidence type="ECO:0000256" key="2">
    <source>
        <dbReference type="ARBA" id="ARBA00023315"/>
    </source>
</evidence>
<reference evidence="4 5" key="1">
    <citation type="submission" date="2018-07" db="EMBL/GenBank/DDBJ databases">
        <title>Brachybacteriurn paraconglorneratum KCTC 9916.</title>
        <authorList>
            <person name="Li Y."/>
        </authorList>
    </citation>
    <scope>NUCLEOTIDE SEQUENCE [LARGE SCALE GENOMIC DNA]</scope>
    <source>
        <strain evidence="4 5">KCTC 9916</strain>
    </source>
</reference>
<keyword evidence="1 4" id="KW-0808">Transferase</keyword>
<sequence length="165" mass="18110">MGLRPCTAADLTVLTEKWPVPGGVHEAHASNAAHGSSDYLVAWRDGEPLGSAVIRWTGFVGAEGRVAHPDAVEICHLQVRPEHRGRGVGTALIAESERRAEERGRLLLAVKVGEDNPGARRLYERLGYRATGTVDVSEYDWVDDDGRTHHTIERDEILLQDIATE</sequence>
<dbReference type="EMBL" id="QOCI01000022">
    <property type="protein sequence ID" value="RRR16990.1"/>
    <property type="molecule type" value="Genomic_DNA"/>
</dbReference>
<dbReference type="CDD" id="cd04301">
    <property type="entry name" value="NAT_SF"/>
    <property type="match status" value="1"/>
</dbReference>
<feature type="domain" description="N-acetyltransferase" evidence="3">
    <location>
        <begin position="1"/>
        <end position="153"/>
    </location>
</feature>
<accession>A0A3R8QSN6</accession>
<evidence type="ECO:0000313" key="4">
    <source>
        <dbReference type="EMBL" id="RRR16990.1"/>
    </source>
</evidence>
<protein>
    <submittedName>
        <fullName evidence="4">GNAT family N-acetyltransferase</fullName>
    </submittedName>
</protein>
<evidence type="ECO:0000259" key="3">
    <source>
        <dbReference type="PROSITE" id="PS51186"/>
    </source>
</evidence>
<dbReference type="InterPro" id="IPR000182">
    <property type="entry name" value="GNAT_dom"/>
</dbReference>
<comment type="caution">
    <text evidence="4">The sequence shown here is derived from an EMBL/GenBank/DDBJ whole genome shotgun (WGS) entry which is preliminary data.</text>
</comment>
<evidence type="ECO:0000313" key="5">
    <source>
        <dbReference type="Proteomes" id="UP000274327"/>
    </source>
</evidence>
<dbReference type="AlphaFoldDB" id="A0A3R8QSN6"/>
<keyword evidence="5" id="KW-1185">Reference proteome</keyword>
<gene>
    <name evidence="4" type="ORF">DS079_16665</name>
</gene>
<dbReference type="InterPro" id="IPR050832">
    <property type="entry name" value="Bact_Acetyltransf"/>
</dbReference>
<keyword evidence="2" id="KW-0012">Acyltransferase</keyword>
<dbReference type="PANTHER" id="PTHR43877">
    <property type="entry name" value="AMINOALKYLPHOSPHONATE N-ACETYLTRANSFERASE-RELATED-RELATED"/>
    <property type="match status" value="1"/>
</dbReference>
<dbReference type="InterPro" id="IPR016181">
    <property type="entry name" value="Acyl_CoA_acyltransferase"/>
</dbReference>
<name>A0A3R8QSN6_9MICO</name>